<evidence type="ECO:0000313" key="2">
    <source>
        <dbReference type="Proteomes" id="UP000823941"/>
    </source>
</evidence>
<name>A0ABQ7PXL1_PLUXY</name>
<dbReference type="EMBL" id="JAHIBW010000029">
    <property type="protein sequence ID" value="KAG7296378.1"/>
    <property type="molecule type" value="Genomic_DNA"/>
</dbReference>
<proteinExistence type="predicted"/>
<protein>
    <submittedName>
        <fullName evidence="1">Uncharacterized protein</fullName>
    </submittedName>
</protein>
<keyword evidence="2" id="KW-1185">Reference proteome</keyword>
<evidence type="ECO:0000313" key="1">
    <source>
        <dbReference type="EMBL" id="KAG7296378.1"/>
    </source>
</evidence>
<comment type="caution">
    <text evidence="1">The sequence shown here is derived from an EMBL/GenBank/DDBJ whole genome shotgun (WGS) entry which is preliminary data.</text>
</comment>
<dbReference type="Proteomes" id="UP000823941">
    <property type="component" value="Chromosome 29"/>
</dbReference>
<accession>A0ABQ7PXL1</accession>
<organism evidence="1 2">
    <name type="scientific">Plutella xylostella</name>
    <name type="common">Diamondback moth</name>
    <name type="synonym">Plutella maculipennis</name>
    <dbReference type="NCBI Taxonomy" id="51655"/>
    <lineage>
        <taxon>Eukaryota</taxon>
        <taxon>Metazoa</taxon>
        <taxon>Ecdysozoa</taxon>
        <taxon>Arthropoda</taxon>
        <taxon>Hexapoda</taxon>
        <taxon>Insecta</taxon>
        <taxon>Pterygota</taxon>
        <taxon>Neoptera</taxon>
        <taxon>Endopterygota</taxon>
        <taxon>Lepidoptera</taxon>
        <taxon>Glossata</taxon>
        <taxon>Ditrysia</taxon>
        <taxon>Yponomeutoidea</taxon>
        <taxon>Plutellidae</taxon>
        <taxon>Plutella</taxon>
    </lineage>
</organism>
<gene>
    <name evidence="1" type="ORF">JYU34_021523</name>
</gene>
<reference evidence="1 2" key="1">
    <citation type="submission" date="2021-06" db="EMBL/GenBank/DDBJ databases">
        <title>A haploid diamondback moth (Plutella xylostella L.) genome assembly resolves 31 chromosomes and identifies a diamide resistance mutation.</title>
        <authorList>
            <person name="Ward C.M."/>
            <person name="Perry K.D."/>
            <person name="Baker G."/>
            <person name="Powis K."/>
            <person name="Heckel D.G."/>
            <person name="Baxter S.W."/>
        </authorList>
    </citation>
    <scope>NUCLEOTIDE SEQUENCE [LARGE SCALE GENOMIC DNA]</scope>
    <source>
        <strain evidence="1 2">LV</strain>
        <tissue evidence="1">Single pupa</tissue>
    </source>
</reference>
<sequence length="50" mass="5673">MPRVLQFSSTNYLAPASRRLIVPRLTFQTKPDAKPSFTSNGQTLFPIHIQ</sequence>